<feature type="domain" description="AMP-binding enzyme C-terminal" evidence="3">
    <location>
        <begin position="862"/>
        <end position="934"/>
    </location>
</feature>
<evidence type="ECO:0000259" key="1">
    <source>
        <dbReference type="Pfam" id="PF00501"/>
    </source>
</evidence>
<dbReference type="CDD" id="cd19543">
    <property type="entry name" value="DCL_NRPS"/>
    <property type="match status" value="1"/>
</dbReference>
<evidence type="ECO:0000259" key="2">
    <source>
        <dbReference type="Pfam" id="PF00668"/>
    </source>
</evidence>
<dbReference type="InterPro" id="IPR000873">
    <property type="entry name" value="AMP-dep_synth/lig_dom"/>
</dbReference>
<dbReference type="InterPro" id="IPR045851">
    <property type="entry name" value="AMP-bd_C_sf"/>
</dbReference>
<dbReference type="Gene3D" id="3.40.50.980">
    <property type="match status" value="2"/>
</dbReference>
<dbReference type="NCBIfam" id="TIGR01733">
    <property type="entry name" value="AA-adenyl-dom"/>
    <property type="match status" value="1"/>
</dbReference>
<dbReference type="CDD" id="cd05930">
    <property type="entry name" value="A_NRPS"/>
    <property type="match status" value="1"/>
</dbReference>
<dbReference type="EMBL" id="JAEEAQ010000350">
    <property type="protein sequence ID" value="MBI0316939.1"/>
    <property type="molecule type" value="Genomic_DNA"/>
</dbReference>
<organism evidence="4 5">
    <name type="scientific">Streptomyces javensis</name>
    <dbReference type="NCBI Taxonomy" id="114698"/>
    <lineage>
        <taxon>Bacteria</taxon>
        <taxon>Bacillati</taxon>
        <taxon>Actinomycetota</taxon>
        <taxon>Actinomycetes</taxon>
        <taxon>Kitasatosporales</taxon>
        <taxon>Streptomycetaceae</taxon>
        <taxon>Streptomyces</taxon>
        <taxon>Streptomyces violaceusniger group</taxon>
    </lineage>
</organism>
<dbReference type="InterPro" id="IPR023213">
    <property type="entry name" value="CAT-like_dom_sf"/>
</dbReference>
<keyword evidence="5" id="KW-1185">Reference proteome</keyword>
<proteinExistence type="predicted"/>
<name>A0ABS0RHP5_9ACTN</name>
<dbReference type="InterPro" id="IPR001242">
    <property type="entry name" value="Condensation_dom"/>
</dbReference>
<dbReference type="SUPFAM" id="SSF56801">
    <property type="entry name" value="Acetyl-CoA synthetase-like"/>
    <property type="match status" value="1"/>
</dbReference>
<sequence length="943" mass="100620">MTQMRVQDVWPLSPLQEGLLFHAVYDERGIDVYVEQLVLDLEGKLDPAVLRDAWQALLDRHESLRAGFRQLAGVAQPVQVIARGVTLPWREEDLSGLDADAARAGSERLGIEERERRFDLAVPPLLKVLLVKVGPDEYRMMVTLHHILLDGWSLPVLMRELWACYEAGGSARGLPPVTPYRDYLAWLARQNKEAARDAWRQELTGADEPTLVAPGGQSTAPVASGKAATDAGAELAGRLRDLARRDGLTLNTVIQAAWAVVLGRLTGRRDVVFGATVAGRPADLPGMESMLGLFINTLPVRVGLDPARTVAELLAELQERQSALLDHQHLSLTEIQRQTGPGATFDTIMAFENHPVGAQDSTAAAAGLRITDTAMRESTNFPLSLGVHPTEELRLRLDYRPDLFDPEAAQGLLDRLVRVLGQMAADPETLVGRLDVVGEVEWSRVVAEWNATGTTLPGGSMVERFEGWVAAAPDVVAVRCGEEALSYRELDRRANRLARLLTGAGVGPESRVALCLPRSVDMVVAELAVWKAGGAFVPLDPEYPADRLGFVIEDSGAEVVLGTADCLDGVPLGDARAVLLDGADAFSAEPLGTVIVPGQLAYVMYTSGSTGRPKGVAVAHGGVANLAEAMRPVLGMDAGVVALQFASFSFDAAVLDVAVTLAAGGTLAVATTAERNDLRALAEMIGRCGVRVASVVPSLLGVLDPDAVPGVSNWVLGAERLSAELAGRWSVGARVWNTYGPTEATVITTATATPLEAMLEEAPPIGRPLPNARVYVLDQFLKPVPVGVTGEVYIAGAGLARGYIGRPGLSAERFVACPFAVPGGRMYRSGDLAKWTAEGDLVFAGRVDEQVKVRGFRVEPGEIEAVLSGHPAVAQAAVVIREDRPGDRRLVAYVVPTGELDLAALRSLAADRLPEYMIPAIVVLDALPRTVNGKLDRVALPAP</sequence>
<dbReference type="Gene3D" id="2.30.38.10">
    <property type="entry name" value="Luciferase, Domain 3"/>
    <property type="match status" value="1"/>
</dbReference>
<reference evidence="4 5" key="1">
    <citation type="submission" date="2020-12" db="EMBL/GenBank/DDBJ databases">
        <authorList>
            <person name="Kusuma A.B."/>
            <person name="Nouioui I."/>
            <person name="Goodfellow M."/>
        </authorList>
    </citation>
    <scope>NUCLEOTIDE SEQUENCE [LARGE SCALE GENOMIC DNA]</scope>
    <source>
        <strain evidence="4 5">DSM 41764</strain>
    </source>
</reference>
<dbReference type="RefSeq" id="WP_198279722.1">
    <property type="nucleotide sequence ID" value="NZ_JAEEAQ010000350.1"/>
</dbReference>
<dbReference type="Pfam" id="PF00501">
    <property type="entry name" value="AMP-binding"/>
    <property type="match status" value="1"/>
</dbReference>
<feature type="domain" description="AMP-dependent synthetase/ligase" evidence="1">
    <location>
        <begin position="465"/>
        <end position="803"/>
    </location>
</feature>
<protein>
    <submittedName>
        <fullName evidence="4">Amino acid adenylation domain-containing protein</fullName>
    </submittedName>
</protein>
<accession>A0ABS0RHP5</accession>
<evidence type="ECO:0000313" key="5">
    <source>
        <dbReference type="Proteomes" id="UP000638849"/>
    </source>
</evidence>
<evidence type="ECO:0000259" key="3">
    <source>
        <dbReference type="Pfam" id="PF13193"/>
    </source>
</evidence>
<comment type="caution">
    <text evidence="4">The sequence shown here is derived from an EMBL/GenBank/DDBJ whole genome shotgun (WGS) entry which is preliminary data.</text>
</comment>
<dbReference type="Gene3D" id="3.30.559.30">
    <property type="entry name" value="Nonribosomal peptide synthetase, condensation domain"/>
    <property type="match status" value="1"/>
</dbReference>
<dbReference type="InterPro" id="IPR010071">
    <property type="entry name" value="AA_adenyl_dom"/>
</dbReference>
<dbReference type="PANTHER" id="PTHR45527">
    <property type="entry name" value="NONRIBOSOMAL PEPTIDE SYNTHETASE"/>
    <property type="match status" value="1"/>
</dbReference>
<dbReference type="Gene3D" id="3.30.559.10">
    <property type="entry name" value="Chloramphenicol acetyltransferase-like domain"/>
    <property type="match status" value="1"/>
</dbReference>
<feature type="non-terminal residue" evidence="4">
    <location>
        <position position="943"/>
    </location>
</feature>
<dbReference type="SUPFAM" id="SSF52777">
    <property type="entry name" value="CoA-dependent acyltransferases"/>
    <property type="match status" value="2"/>
</dbReference>
<dbReference type="InterPro" id="IPR020845">
    <property type="entry name" value="AMP-binding_CS"/>
</dbReference>
<dbReference type="Proteomes" id="UP000638849">
    <property type="component" value="Unassembled WGS sequence"/>
</dbReference>
<dbReference type="Gene3D" id="3.30.300.30">
    <property type="match status" value="1"/>
</dbReference>
<evidence type="ECO:0000313" key="4">
    <source>
        <dbReference type="EMBL" id="MBI0316939.1"/>
    </source>
</evidence>
<feature type="domain" description="Condensation" evidence="2">
    <location>
        <begin position="6"/>
        <end position="441"/>
    </location>
</feature>
<dbReference type="Pfam" id="PF00668">
    <property type="entry name" value="Condensation"/>
    <property type="match status" value="1"/>
</dbReference>
<gene>
    <name evidence="4" type="ORF">JBF12_28930</name>
</gene>
<dbReference type="PROSITE" id="PS00455">
    <property type="entry name" value="AMP_BINDING"/>
    <property type="match status" value="1"/>
</dbReference>
<dbReference type="Pfam" id="PF13193">
    <property type="entry name" value="AMP-binding_C"/>
    <property type="match status" value="1"/>
</dbReference>
<dbReference type="PANTHER" id="PTHR45527:SF1">
    <property type="entry name" value="FATTY ACID SYNTHASE"/>
    <property type="match status" value="1"/>
</dbReference>
<dbReference type="InterPro" id="IPR025110">
    <property type="entry name" value="AMP-bd_C"/>
</dbReference>